<name>A0ABR6Y1J6_9FLAO</name>
<reference evidence="3 4" key="1">
    <citation type="submission" date="2020-08" db="EMBL/GenBank/DDBJ databases">
        <title>Winogradskyella ouciana sp. nov., isolated from the hadal seawater of the Mariana Trench.</title>
        <authorList>
            <person name="He X."/>
        </authorList>
    </citation>
    <scope>NUCLEOTIDE SEQUENCE [LARGE SCALE GENOMIC DNA]</scope>
    <source>
        <strain evidence="3 4">KCTC 22026</strain>
    </source>
</reference>
<accession>A0ABR6Y1J6</accession>
<dbReference type="InterPro" id="IPR046357">
    <property type="entry name" value="PPIase_dom_sf"/>
</dbReference>
<organism evidence="3 4">
    <name type="scientific">Winogradskyella echinorum</name>
    <dbReference type="NCBI Taxonomy" id="538189"/>
    <lineage>
        <taxon>Bacteria</taxon>
        <taxon>Pseudomonadati</taxon>
        <taxon>Bacteroidota</taxon>
        <taxon>Flavobacteriia</taxon>
        <taxon>Flavobacteriales</taxon>
        <taxon>Flavobacteriaceae</taxon>
        <taxon>Winogradskyella</taxon>
    </lineage>
</organism>
<evidence type="ECO:0000259" key="2">
    <source>
        <dbReference type="PROSITE" id="PS50198"/>
    </source>
</evidence>
<dbReference type="PROSITE" id="PS50198">
    <property type="entry name" value="PPIC_PPIASE_2"/>
    <property type="match status" value="1"/>
</dbReference>
<evidence type="ECO:0000313" key="3">
    <source>
        <dbReference type="EMBL" id="MBC3846529.1"/>
    </source>
</evidence>
<keyword evidence="1" id="KW-0697">Rotamase</keyword>
<sequence length="209" mass="24110">MKYVLPLILFIPLFCISQNTLEKQMDSITTTEAATEFLKVNKPEDGKVYTYNKEKHKTKLANALFKLSIGDKKVFKTNFKKTFYKVINKTEVDHCKFNIIVLDGKDTSNQSAKIIRNKVLSQYNEGYKFMELAKLHSSSPTANMGGDTGWIKLGEISEAFDKEAFNKERAINEVFTIDDLEHKKYYIVIKTQDKKPIEEITVLKFTEDI</sequence>
<dbReference type="EMBL" id="JACOME010000002">
    <property type="protein sequence ID" value="MBC3846529.1"/>
    <property type="molecule type" value="Genomic_DNA"/>
</dbReference>
<proteinExistence type="predicted"/>
<dbReference type="SUPFAM" id="SSF54534">
    <property type="entry name" value="FKBP-like"/>
    <property type="match status" value="1"/>
</dbReference>
<dbReference type="GO" id="GO:0016853">
    <property type="term" value="F:isomerase activity"/>
    <property type="evidence" value="ECO:0007669"/>
    <property type="project" value="UniProtKB-KW"/>
</dbReference>
<dbReference type="RefSeq" id="WP_186845641.1">
    <property type="nucleotide sequence ID" value="NZ_JACOME010000002.1"/>
</dbReference>
<feature type="domain" description="PpiC" evidence="2">
    <location>
        <begin position="98"/>
        <end position="166"/>
    </location>
</feature>
<dbReference type="Gene3D" id="3.10.50.40">
    <property type="match status" value="1"/>
</dbReference>
<dbReference type="Proteomes" id="UP000607435">
    <property type="component" value="Unassembled WGS sequence"/>
</dbReference>
<keyword evidence="1 3" id="KW-0413">Isomerase</keyword>
<gene>
    <name evidence="3" type="ORF">H6H04_09065</name>
</gene>
<protein>
    <submittedName>
        <fullName evidence="3">Peptidylprolyl isomerase</fullName>
    </submittedName>
</protein>
<dbReference type="Pfam" id="PF13616">
    <property type="entry name" value="Rotamase_3"/>
    <property type="match status" value="1"/>
</dbReference>
<comment type="caution">
    <text evidence="3">The sequence shown here is derived from an EMBL/GenBank/DDBJ whole genome shotgun (WGS) entry which is preliminary data.</text>
</comment>
<dbReference type="InterPro" id="IPR000297">
    <property type="entry name" value="PPIase_PpiC"/>
</dbReference>
<evidence type="ECO:0000256" key="1">
    <source>
        <dbReference type="PROSITE-ProRule" id="PRU00278"/>
    </source>
</evidence>
<evidence type="ECO:0000313" key="4">
    <source>
        <dbReference type="Proteomes" id="UP000607435"/>
    </source>
</evidence>
<keyword evidence="4" id="KW-1185">Reference proteome</keyword>